<keyword evidence="3 6" id="KW-0812">Transmembrane</keyword>
<keyword evidence="4 6" id="KW-1133">Transmembrane helix</keyword>
<feature type="transmembrane region" description="Helical" evidence="6">
    <location>
        <begin position="212"/>
        <end position="235"/>
    </location>
</feature>
<feature type="transmembrane region" description="Helical" evidence="6">
    <location>
        <begin position="302"/>
        <end position="323"/>
    </location>
</feature>
<evidence type="ECO:0000313" key="9">
    <source>
        <dbReference type="Proteomes" id="UP001210720"/>
    </source>
</evidence>
<dbReference type="Proteomes" id="UP001210720">
    <property type="component" value="Unassembled WGS sequence"/>
</dbReference>
<evidence type="ECO:0000256" key="5">
    <source>
        <dbReference type="ARBA" id="ARBA00023136"/>
    </source>
</evidence>
<dbReference type="SUPFAM" id="SSF103473">
    <property type="entry name" value="MFS general substrate transporter"/>
    <property type="match status" value="1"/>
</dbReference>
<comment type="caution">
    <text evidence="8">The sequence shown here is derived from an EMBL/GenBank/DDBJ whole genome shotgun (WGS) entry which is preliminary data.</text>
</comment>
<dbReference type="PANTHER" id="PTHR43124">
    <property type="entry name" value="PURINE EFFLUX PUMP PBUE"/>
    <property type="match status" value="1"/>
</dbReference>
<dbReference type="InterPro" id="IPR036259">
    <property type="entry name" value="MFS_trans_sf"/>
</dbReference>
<feature type="transmembrane region" description="Helical" evidence="6">
    <location>
        <begin position="12"/>
        <end position="39"/>
    </location>
</feature>
<feature type="transmembrane region" description="Helical" evidence="6">
    <location>
        <begin position="45"/>
        <end position="71"/>
    </location>
</feature>
<dbReference type="CDD" id="cd17324">
    <property type="entry name" value="MFS_NepI_like"/>
    <property type="match status" value="1"/>
</dbReference>
<keyword evidence="9" id="KW-1185">Reference proteome</keyword>
<keyword evidence="2" id="KW-1003">Cell membrane</keyword>
<reference evidence="8 9" key="1">
    <citation type="submission" date="2023-01" db="EMBL/GenBank/DDBJ databases">
        <title>Thalassococcus onchidii sp. nov., isolated from a marine invertebrate from the South China Sea.</title>
        <authorList>
            <person name="Xu S."/>
            <person name="Liu Z."/>
            <person name="Xu Y."/>
        </authorList>
    </citation>
    <scope>NUCLEOTIDE SEQUENCE [LARGE SCALE GENOMIC DNA]</scope>
    <source>
        <strain evidence="8 9">KCTC 32084</strain>
    </source>
</reference>
<dbReference type="InterPro" id="IPR020846">
    <property type="entry name" value="MFS_dom"/>
</dbReference>
<organism evidence="8 9">
    <name type="scientific">Thalassococcus lentus</name>
    <dbReference type="NCBI Taxonomy" id="1210524"/>
    <lineage>
        <taxon>Bacteria</taxon>
        <taxon>Pseudomonadati</taxon>
        <taxon>Pseudomonadota</taxon>
        <taxon>Alphaproteobacteria</taxon>
        <taxon>Rhodobacterales</taxon>
        <taxon>Roseobacteraceae</taxon>
        <taxon>Thalassococcus</taxon>
    </lineage>
</organism>
<evidence type="ECO:0000256" key="1">
    <source>
        <dbReference type="ARBA" id="ARBA00004651"/>
    </source>
</evidence>
<dbReference type="Pfam" id="PF07690">
    <property type="entry name" value="MFS_1"/>
    <property type="match status" value="1"/>
</dbReference>
<feature type="transmembrane region" description="Helical" evidence="6">
    <location>
        <begin position="142"/>
        <end position="165"/>
    </location>
</feature>
<proteinExistence type="predicted"/>
<feature type="transmembrane region" description="Helical" evidence="6">
    <location>
        <begin position="335"/>
        <end position="357"/>
    </location>
</feature>
<accession>A0ABT4XSZ4</accession>
<evidence type="ECO:0000256" key="6">
    <source>
        <dbReference type="SAM" id="Phobius"/>
    </source>
</evidence>
<protein>
    <submittedName>
        <fullName evidence="8">MFS transporter</fullName>
    </submittedName>
</protein>
<dbReference type="RefSeq" id="WP_271432426.1">
    <property type="nucleotide sequence ID" value="NZ_JAQIOY010000003.1"/>
</dbReference>
<dbReference type="PANTHER" id="PTHR43124:SF10">
    <property type="entry name" value="PURINE EFFLUX PUMP PBUE"/>
    <property type="match status" value="1"/>
</dbReference>
<evidence type="ECO:0000256" key="3">
    <source>
        <dbReference type="ARBA" id="ARBA00022692"/>
    </source>
</evidence>
<feature type="transmembrane region" description="Helical" evidence="6">
    <location>
        <begin position="278"/>
        <end position="296"/>
    </location>
</feature>
<feature type="transmembrane region" description="Helical" evidence="6">
    <location>
        <begin position="108"/>
        <end position="130"/>
    </location>
</feature>
<comment type="subcellular location">
    <subcellularLocation>
        <location evidence="1">Cell membrane</location>
        <topology evidence="1">Multi-pass membrane protein</topology>
    </subcellularLocation>
</comment>
<feature type="domain" description="Major facilitator superfamily (MFS) profile" evidence="7">
    <location>
        <begin position="17"/>
        <end position="391"/>
    </location>
</feature>
<evidence type="ECO:0000313" key="8">
    <source>
        <dbReference type="EMBL" id="MDA7425073.1"/>
    </source>
</evidence>
<sequence>MNIETQSPQNAGAAWPLIAVLSACNFVIGMGAFMVVGMIEPLADGLGVSVATVGGLMTIYALGYAILSPLLVSLSGSIGRRRVLAFGLSVFVGASLLAAVFPVLGALYLLRIIAAAGAGLVTPVTSAIAAGLSAPQERGKTLAAVFFGLTLAQVLGIPVGSWIAYTYGWRIAFVMVALLGLPCIWLVWTRVPAGLTFAPTSLRDLGGVLRDPVLMGSTLFTASFLGAIYVLFTYIPPLLAQEMGLGRNGIAAVLLVFGAAAVVGNLGGGWLSDRIGAVRTLALLCCGQIALMPVFSALPLPFWTVLTMVFFWSGMGWSFAAPQQMRLVTMAPDKAPVLLALNAAAIYIGIAIGSAVGGVVISIAGLTALGAVAGILMLGALAHLLWSHRAANIRRSNG</sequence>
<gene>
    <name evidence="8" type="ORF">PFY00_10070</name>
</gene>
<keyword evidence="5 6" id="KW-0472">Membrane</keyword>
<evidence type="ECO:0000256" key="4">
    <source>
        <dbReference type="ARBA" id="ARBA00022989"/>
    </source>
</evidence>
<feature type="transmembrane region" description="Helical" evidence="6">
    <location>
        <begin position="363"/>
        <end position="386"/>
    </location>
</feature>
<dbReference type="InterPro" id="IPR050189">
    <property type="entry name" value="MFS_Efflux_Transporters"/>
</dbReference>
<dbReference type="EMBL" id="JAQIOY010000003">
    <property type="protein sequence ID" value="MDA7425073.1"/>
    <property type="molecule type" value="Genomic_DNA"/>
</dbReference>
<evidence type="ECO:0000256" key="2">
    <source>
        <dbReference type="ARBA" id="ARBA00022475"/>
    </source>
</evidence>
<dbReference type="PROSITE" id="PS50850">
    <property type="entry name" value="MFS"/>
    <property type="match status" value="1"/>
</dbReference>
<name>A0ABT4XSZ4_9RHOB</name>
<dbReference type="Gene3D" id="1.20.1250.20">
    <property type="entry name" value="MFS general substrate transporter like domains"/>
    <property type="match status" value="1"/>
</dbReference>
<feature type="transmembrane region" description="Helical" evidence="6">
    <location>
        <begin position="250"/>
        <end position="271"/>
    </location>
</feature>
<evidence type="ECO:0000259" key="7">
    <source>
        <dbReference type="PROSITE" id="PS50850"/>
    </source>
</evidence>
<dbReference type="InterPro" id="IPR011701">
    <property type="entry name" value="MFS"/>
</dbReference>
<feature type="transmembrane region" description="Helical" evidence="6">
    <location>
        <begin position="83"/>
        <end position="102"/>
    </location>
</feature>
<feature type="transmembrane region" description="Helical" evidence="6">
    <location>
        <begin position="171"/>
        <end position="191"/>
    </location>
</feature>